<keyword evidence="3" id="KW-1185">Reference proteome</keyword>
<dbReference type="AlphaFoldDB" id="A0AA88SD38"/>
<dbReference type="EMBL" id="JAUPFM010000013">
    <property type="protein sequence ID" value="KAK2833675.1"/>
    <property type="molecule type" value="Genomic_DNA"/>
</dbReference>
<dbReference type="Proteomes" id="UP001187415">
    <property type="component" value="Unassembled WGS sequence"/>
</dbReference>
<sequence>MVKATRSSFGETTLHGWISIIWLSSAVGIAGCQGLELKTSPNVVATCGDNVTLTCAAISSQKLDVKLFAWLGNNKTLCSQHDGQLDPDVLCEATPTPPHELRVTLINVKPVHKGNYLCKLQSNLGAKSAKTLLSVQDCLESELSFIDSSHAECNFTGVYPRGTVHWFQGDNNLTHLARTREEEDQCGRYDVRSEIKLEEGESREDINCSLWVPDDGKYLSSLNLTKAVVEKSTGSSSCRVQLQWICIMVEIVVFKSMA</sequence>
<gene>
    <name evidence="2" type="ORF">Q5P01_017564</name>
</gene>
<dbReference type="PROSITE" id="PS51257">
    <property type="entry name" value="PROKAR_LIPOPROTEIN"/>
    <property type="match status" value="1"/>
</dbReference>
<dbReference type="SMART" id="SM00409">
    <property type="entry name" value="IG"/>
    <property type="match status" value="1"/>
</dbReference>
<dbReference type="InterPro" id="IPR007110">
    <property type="entry name" value="Ig-like_dom"/>
</dbReference>
<name>A0AA88SD38_CHASR</name>
<comment type="caution">
    <text evidence="2">The sequence shown here is derived from an EMBL/GenBank/DDBJ whole genome shotgun (WGS) entry which is preliminary data.</text>
</comment>
<accession>A0AA88SD38</accession>
<evidence type="ECO:0000313" key="3">
    <source>
        <dbReference type="Proteomes" id="UP001187415"/>
    </source>
</evidence>
<dbReference type="InterPro" id="IPR013783">
    <property type="entry name" value="Ig-like_fold"/>
</dbReference>
<evidence type="ECO:0000259" key="1">
    <source>
        <dbReference type="PROSITE" id="PS50835"/>
    </source>
</evidence>
<proteinExistence type="predicted"/>
<feature type="domain" description="Ig-like" evidence="1">
    <location>
        <begin position="48"/>
        <end position="134"/>
    </location>
</feature>
<dbReference type="PROSITE" id="PS50835">
    <property type="entry name" value="IG_LIKE"/>
    <property type="match status" value="1"/>
</dbReference>
<evidence type="ECO:0000313" key="2">
    <source>
        <dbReference type="EMBL" id="KAK2833675.1"/>
    </source>
</evidence>
<protein>
    <recommendedName>
        <fullName evidence="1">Ig-like domain-containing protein</fullName>
    </recommendedName>
</protein>
<reference evidence="2" key="1">
    <citation type="submission" date="2023-07" db="EMBL/GenBank/DDBJ databases">
        <title>Chromosome-level Genome Assembly of Striped Snakehead (Channa striata).</title>
        <authorList>
            <person name="Liu H."/>
        </authorList>
    </citation>
    <scope>NUCLEOTIDE SEQUENCE</scope>
    <source>
        <strain evidence="2">Gz</strain>
        <tissue evidence="2">Muscle</tissue>
    </source>
</reference>
<dbReference type="SUPFAM" id="SSF48726">
    <property type="entry name" value="Immunoglobulin"/>
    <property type="match status" value="1"/>
</dbReference>
<dbReference type="InterPro" id="IPR003599">
    <property type="entry name" value="Ig_sub"/>
</dbReference>
<dbReference type="Gene3D" id="2.60.40.10">
    <property type="entry name" value="Immunoglobulins"/>
    <property type="match status" value="2"/>
</dbReference>
<organism evidence="2 3">
    <name type="scientific">Channa striata</name>
    <name type="common">Snakehead murrel</name>
    <name type="synonym">Ophicephalus striatus</name>
    <dbReference type="NCBI Taxonomy" id="64152"/>
    <lineage>
        <taxon>Eukaryota</taxon>
        <taxon>Metazoa</taxon>
        <taxon>Chordata</taxon>
        <taxon>Craniata</taxon>
        <taxon>Vertebrata</taxon>
        <taxon>Euteleostomi</taxon>
        <taxon>Actinopterygii</taxon>
        <taxon>Neopterygii</taxon>
        <taxon>Teleostei</taxon>
        <taxon>Neoteleostei</taxon>
        <taxon>Acanthomorphata</taxon>
        <taxon>Anabantaria</taxon>
        <taxon>Anabantiformes</taxon>
        <taxon>Channoidei</taxon>
        <taxon>Channidae</taxon>
        <taxon>Channa</taxon>
    </lineage>
</organism>
<dbReference type="InterPro" id="IPR036179">
    <property type="entry name" value="Ig-like_dom_sf"/>
</dbReference>